<feature type="chain" id="PRO_5047050027" description="NodB homology domain-containing protein" evidence="3">
    <location>
        <begin position="28"/>
        <end position="340"/>
    </location>
</feature>
<evidence type="ECO:0000256" key="3">
    <source>
        <dbReference type="SAM" id="SignalP"/>
    </source>
</evidence>
<keyword evidence="1" id="KW-0479">Metal-binding</keyword>
<accession>A0ABQ4A040</accession>
<dbReference type="InterPro" id="IPR002509">
    <property type="entry name" value="NODB_dom"/>
</dbReference>
<dbReference type="Pfam" id="PF01522">
    <property type="entry name" value="Polysacc_deac_1"/>
    <property type="match status" value="1"/>
</dbReference>
<evidence type="ECO:0000313" key="6">
    <source>
        <dbReference type="Proteomes" id="UP000603200"/>
    </source>
</evidence>
<dbReference type="PANTHER" id="PTHR10587">
    <property type="entry name" value="GLYCOSYL TRANSFERASE-RELATED"/>
    <property type="match status" value="1"/>
</dbReference>
<dbReference type="RefSeq" id="WP_203841246.1">
    <property type="nucleotide sequence ID" value="NZ_BAAATV010000012.1"/>
</dbReference>
<evidence type="ECO:0000256" key="1">
    <source>
        <dbReference type="ARBA" id="ARBA00022723"/>
    </source>
</evidence>
<dbReference type="EMBL" id="BOMN01000106">
    <property type="protein sequence ID" value="GIE24212.1"/>
    <property type="molecule type" value="Genomic_DNA"/>
</dbReference>
<proteinExistence type="predicted"/>
<dbReference type="InterPro" id="IPR050248">
    <property type="entry name" value="Polysacc_deacetylase_ArnD"/>
</dbReference>
<dbReference type="Gene3D" id="3.20.20.370">
    <property type="entry name" value="Glycoside hydrolase/deacetylase"/>
    <property type="match status" value="1"/>
</dbReference>
<sequence>MRRPALTATVAAAGLAATLMGIGPSQAATVTPHIGVSTVQYDSPGGTVPAIVTVYNPYPGYTVSISASATGGATVTCTGAVWSNPVRHTVSRTCYLRMPVKAGKYTVRGTAKMVKGTTTRQVSGNAARAVAADGKPSPQPITIAEIQRVEKCQHTTDDVWLTFDDGGSAAQVKSILATLKRNNVKATFFFRGDWARRNPALFQQIKAAGHVIGNHTSTHPALSRMSAANVKKQITAGTAATGTPRLLRPPFGAGSLTTRLQDVARDNKYELCRWTTDTYDWDGPSTALMVERVKYGDHLSAPVRAGGVILMHGHGKNTAAGLQKIIDTVRAKKLKLPRLH</sequence>
<protein>
    <recommendedName>
        <fullName evidence="4">NodB homology domain-containing protein</fullName>
    </recommendedName>
</protein>
<gene>
    <name evidence="5" type="ORF">Ahu01nite_073140</name>
</gene>
<dbReference type="Proteomes" id="UP000603200">
    <property type="component" value="Unassembled WGS sequence"/>
</dbReference>
<organism evidence="5 6">
    <name type="scientific">Winogradskya humida</name>
    <dbReference type="NCBI Taxonomy" id="113566"/>
    <lineage>
        <taxon>Bacteria</taxon>
        <taxon>Bacillati</taxon>
        <taxon>Actinomycetota</taxon>
        <taxon>Actinomycetes</taxon>
        <taxon>Micromonosporales</taxon>
        <taxon>Micromonosporaceae</taxon>
        <taxon>Winogradskya</taxon>
    </lineage>
</organism>
<dbReference type="CDD" id="cd10917">
    <property type="entry name" value="CE4_NodB_like_6s_7s"/>
    <property type="match status" value="1"/>
</dbReference>
<keyword evidence="2" id="KW-0378">Hydrolase</keyword>
<dbReference type="InterPro" id="IPR011330">
    <property type="entry name" value="Glyco_hydro/deAcase_b/a-brl"/>
</dbReference>
<dbReference type="SUPFAM" id="SSF88713">
    <property type="entry name" value="Glycoside hydrolase/deacetylase"/>
    <property type="match status" value="1"/>
</dbReference>
<feature type="signal peptide" evidence="3">
    <location>
        <begin position="1"/>
        <end position="27"/>
    </location>
</feature>
<reference evidence="5 6" key="1">
    <citation type="submission" date="2021-01" db="EMBL/GenBank/DDBJ databases">
        <title>Whole genome shotgun sequence of Actinoplanes humidus NBRC 14915.</title>
        <authorList>
            <person name="Komaki H."/>
            <person name="Tamura T."/>
        </authorList>
    </citation>
    <scope>NUCLEOTIDE SEQUENCE [LARGE SCALE GENOMIC DNA]</scope>
    <source>
        <strain evidence="5 6">NBRC 14915</strain>
    </source>
</reference>
<evidence type="ECO:0000259" key="4">
    <source>
        <dbReference type="PROSITE" id="PS51677"/>
    </source>
</evidence>
<evidence type="ECO:0000313" key="5">
    <source>
        <dbReference type="EMBL" id="GIE24212.1"/>
    </source>
</evidence>
<dbReference type="PANTHER" id="PTHR10587:SF133">
    <property type="entry name" value="CHITIN DEACETYLASE 1-RELATED"/>
    <property type="match status" value="1"/>
</dbReference>
<evidence type="ECO:0000256" key="2">
    <source>
        <dbReference type="ARBA" id="ARBA00022801"/>
    </source>
</evidence>
<comment type="caution">
    <text evidence="5">The sequence shown here is derived from an EMBL/GenBank/DDBJ whole genome shotgun (WGS) entry which is preliminary data.</text>
</comment>
<name>A0ABQ4A040_9ACTN</name>
<keyword evidence="6" id="KW-1185">Reference proteome</keyword>
<keyword evidence="3" id="KW-0732">Signal</keyword>
<dbReference type="PROSITE" id="PS51677">
    <property type="entry name" value="NODB"/>
    <property type="match status" value="1"/>
</dbReference>
<feature type="domain" description="NodB homology" evidence="4">
    <location>
        <begin position="157"/>
        <end position="337"/>
    </location>
</feature>